<evidence type="ECO:0000256" key="15">
    <source>
        <dbReference type="ARBA" id="ARBA00023134"/>
    </source>
</evidence>
<feature type="binding site" evidence="19">
    <location>
        <position position="92"/>
    </location>
    <ligand>
        <name>GTP</name>
        <dbReference type="ChEBI" id="CHEBI:37565"/>
    </ligand>
</feature>
<dbReference type="GO" id="GO:0005525">
    <property type="term" value="F:GTP binding"/>
    <property type="evidence" value="ECO:0007669"/>
    <property type="project" value="UniProtKB-KW"/>
</dbReference>
<dbReference type="NCBIfam" id="NF004469">
    <property type="entry name" value="PRK05800.1"/>
    <property type="match status" value="1"/>
</dbReference>
<evidence type="ECO:0000256" key="6">
    <source>
        <dbReference type="ARBA" id="ARBA00005159"/>
    </source>
</evidence>
<name>A0A1H9U0W3_9ACTN</name>
<evidence type="ECO:0000256" key="20">
    <source>
        <dbReference type="SAM" id="MobiDB-lite"/>
    </source>
</evidence>
<comment type="catalytic activity">
    <reaction evidence="3">
        <text>adenosylcob(III)inamide + GTP = adenosylcob(III)inamide phosphate + GDP + H(+)</text>
        <dbReference type="Rhea" id="RHEA:15765"/>
        <dbReference type="ChEBI" id="CHEBI:2480"/>
        <dbReference type="ChEBI" id="CHEBI:15378"/>
        <dbReference type="ChEBI" id="CHEBI:37565"/>
        <dbReference type="ChEBI" id="CHEBI:58189"/>
        <dbReference type="ChEBI" id="CHEBI:58502"/>
        <dbReference type="EC" id="2.7.1.156"/>
    </reaction>
</comment>
<evidence type="ECO:0000256" key="4">
    <source>
        <dbReference type="ARBA" id="ARBA00003889"/>
    </source>
</evidence>
<dbReference type="Proteomes" id="UP000198815">
    <property type="component" value="Unassembled WGS sequence"/>
</dbReference>
<dbReference type="GO" id="GO:0008820">
    <property type="term" value="F:cobinamide phosphate guanylyltransferase activity"/>
    <property type="evidence" value="ECO:0007669"/>
    <property type="project" value="UniProtKB-EC"/>
</dbReference>
<dbReference type="InterPro" id="IPR027417">
    <property type="entry name" value="P-loop_NTPase"/>
</dbReference>
<protein>
    <recommendedName>
        <fullName evidence="16">Adenosylcobinamide kinase</fullName>
        <ecNumber evidence="8">2.7.1.156</ecNumber>
        <ecNumber evidence="9">2.7.7.62</ecNumber>
    </recommendedName>
    <alternativeName>
        <fullName evidence="17">Adenosylcobinamide-phosphate guanylyltransferase</fullName>
    </alternativeName>
</protein>
<keyword evidence="15 19" id="KW-0342">GTP-binding</keyword>
<dbReference type="EC" id="2.7.1.156" evidence="8"/>
<comment type="similarity">
    <text evidence="7">Belongs to the CobU/CobP family.</text>
</comment>
<feature type="binding site" evidence="19">
    <location>
        <begin position="81"/>
        <end position="84"/>
    </location>
    <ligand>
        <name>GTP</name>
        <dbReference type="ChEBI" id="CHEBI:37565"/>
    </ligand>
</feature>
<organism evidence="21 22">
    <name type="scientific">Propionibacterium cyclohexanicum</name>
    <dbReference type="NCBI Taxonomy" id="64702"/>
    <lineage>
        <taxon>Bacteria</taxon>
        <taxon>Bacillati</taxon>
        <taxon>Actinomycetota</taxon>
        <taxon>Actinomycetes</taxon>
        <taxon>Propionibacteriales</taxon>
        <taxon>Propionibacteriaceae</taxon>
        <taxon>Propionibacterium</taxon>
    </lineage>
</organism>
<feature type="binding site" evidence="19">
    <location>
        <begin position="38"/>
        <end position="45"/>
    </location>
    <ligand>
        <name>GTP</name>
        <dbReference type="ChEBI" id="CHEBI:37565"/>
    </ligand>
</feature>
<reference evidence="21 22" key="1">
    <citation type="submission" date="2016-10" db="EMBL/GenBank/DDBJ databases">
        <authorList>
            <person name="de Groot N.N."/>
        </authorList>
    </citation>
    <scope>NUCLEOTIDE SEQUENCE [LARGE SCALE GENOMIC DNA]</scope>
    <source>
        <strain evidence="21 22">DSM 16859</strain>
    </source>
</reference>
<evidence type="ECO:0000313" key="21">
    <source>
        <dbReference type="EMBL" id="SES02794.1"/>
    </source>
</evidence>
<keyword evidence="21" id="KW-0548">Nucleotidyltransferase</keyword>
<dbReference type="PIRSF" id="PIRSF006135">
    <property type="entry name" value="CobU"/>
    <property type="match status" value="1"/>
</dbReference>
<evidence type="ECO:0000256" key="14">
    <source>
        <dbReference type="ARBA" id="ARBA00022840"/>
    </source>
</evidence>
<feature type="binding site" evidence="19">
    <location>
        <position position="110"/>
    </location>
    <ligand>
        <name>GTP</name>
        <dbReference type="ChEBI" id="CHEBI:37565"/>
    </ligand>
</feature>
<dbReference type="Gene3D" id="3.40.50.300">
    <property type="entry name" value="P-loop containing nucleotide triphosphate hydrolases"/>
    <property type="match status" value="1"/>
</dbReference>
<dbReference type="SUPFAM" id="SSF52540">
    <property type="entry name" value="P-loop containing nucleoside triphosphate hydrolases"/>
    <property type="match status" value="1"/>
</dbReference>
<comment type="pathway">
    <text evidence="6">Cofactor biosynthesis; adenosylcobalamin biosynthesis; adenosylcobalamin from cob(II)yrinate a,c-diamide: step 5/7.</text>
</comment>
<evidence type="ECO:0000256" key="18">
    <source>
        <dbReference type="PIRSR" id="PIRSR006135-1"/>
    </source>
</evidence>
<evidence type="ECO:0000256" key="3">
    <source>
        <dbReference type="ARBA" id="ARBA00001522"/>
    </source>
</evidence>
<keyword evidence="12 19" id="KW-0547">Nucleotide-binding</keyword>
<dbReference type="OrthoDB" id="9788370at2"/>
<evidence type="ECO:0000256" key="9">
    <source>
        <dbReference type="ARBA" id="ARBA00012523"/>
    </source>
</evidence>
<keyword evidence="10" id="KW-0169">Cobalamin biosynthesis</keyword>
<sequence>MPQLRIDIPDDPQAWALVERLRELGARPAPAQRTLVTGGARSGKSSRAEQLLASHDAVDYVATSARNEHDPEWMARIAAHRARRPDSWRTLETLDIADVLATPGPPVLVDCLGVWLTRVLDKTGFWDDPGKAAQPVDERIGELVRAVASTTRRVVLVTNEVGCGVVPATESGRAFRDRIGILNASVADVCDEVLLCVAGRAVSLPR</sequence>
<keyword evidence="13 21" id="KW-0418">Kinase</keyword>
<evidence type="ECO:0000256" key="1">
    <source>
        <dbReference type="ARBA" id="ARBA00000312"/>
    </source>
</evidence>
<evidence type="ECO:0000256" key="17">
    <source>
        <dbReference type="ARBA" id="ARBA00030571"/>
    </source>
</evidence>
<feature type="region of interest" description="Disordered" evidence="20">
    <location>
        <begin position="29"/>
        <end position="48"/>
    </location>
</feature>
<dbReference type="AlphaFoldDB" id="A0A1H9U0W3"/>
<gene>
    <name evidence="21" type="ORF">SAMN05443377_13318</name>
</gene>
<evidence type="ECO:0000256" key="11">
    <source>
        <dbReference type="ARBA" id="ARBA00022679"/>
    </source>
</evidence>
<keyword evidence="11 21" id="KW-0808">Transferase</keyword>
<comment type="catalytic activity">
    <reaction evidence="1">
        <text>adenosylcob(III)inamide + ATP = adenosylcob(III)inamide phosphate + ADP + H(+)</text>
        <dbReference type="Rhea" id="RHEA:15769"/>
        <dbReference type="ChEBI" id="CHEBI:2480"/>
        <dbReference type="ChEBI" id="CHEBI:15378"/>
        <dbReference type="ChEBI" id="CHEBI:30616"/>
        <dbReference type="ChEBI" id="CHEBI:58502"/>
        <dbReference type="ChEBI" id="CHEBI:456216"/>
        <dbReference type="EC" id="2.7.1.156"/>
    </reaction>
</comment>
<comment type="function">
    <text evidence="4">Catalyzes ATP-dependent phosphorylation of adenosylcobinamide and addition of GMP to adenosylcobinamide phosphate.</text>
</comment>
<comment type="pathway">
    <text evidence="5">Cofactor biosynthesis; adenosylcobalamin biosynthesis; adenosylcobalamin from cob(II)yrinate a,c-diamide: step 6/7.</text>
</comment>
<dbReference type="InterPro" id="IPR003203">
    <property type="entry name" value="CobU/CobP"/>
</dbReference>
<dbReference type="STRING" id="64702.SAMN05443377_13318"/>
<proteinExistence type="inferred from homology"/>
<evidence type="ECO:0000313" key="22">
    <source>
        <dbReference type="Proteomes" id="UP000198815"/>
    </source>
</evidence>
<keyword evidence="22" id="KW-1185">Reference proteome</keyword>
<feature type="binding site" evidence="19">
    <location>
        <begin position="62"/>
        <end position="64"/>
    </location>
    <ligand>
        <name>GTP</name>
        <dbReference type="ChEBI" id="CHEBI:37565"/>
    </ligand>
</feature>
<evidence type="ECO:0000256" key="5">
    <source>
        <dbReference type="ARBA" id="ARBA00004692"/>
    </source>
</evidence>
<accession>A0A1H9U0W3</accession>
<dbReference type="RefSeq" id="WP_091971319.1">
    <property type="nucleotide sequence ID" value="NZ_FOGZ01000033.1"/>
</dbReference>
<evidence type="ECO:0000256" key="19">
    <source>
        <dbReference type="PIRSR" id="PIRSR006135-2"/>
    </source>
</evidence>
<evidence type="ECO:0000256" key="8">
    <source>
        <dbReference type="ARBA" id="ARBA00012016"/>
    </source>
</evidence>
<evidence type="ECO:0000256" key="7">
    <source>
        <dbReference type="ARBA" id="ARBA00007490"/>
    </source>
</evidence>
<dbReference type="PANTHER" id="PTHR34848">
    <property type="match status" value="1"/>
</dbReference>
<dbReference type="EC" id="2.7.7.62" evidence="9"/>
<evidence type="ECO:0000256" key="2">
    <source>
        <dbReference type="ARBA" id="ARBA00000711"/>
    </source>
</evidence>
<evidence type="ECO:0000256" key="10">
    <source>
        <dbReference type="ARBA" id="ARBA00022573"/>
    </source>
</evidence>
<evidence type="ECO:0000256" key="16">
    <source>
        <dbReference type="ARBA" id="ARBA00029570"/>
    </source>
</evidence>
<dbReference type="EMBL" id="FOGZ01000033">
    <property type="protein sequence ID" value="SES02794.1"/>
    <property type="molecule type" value="Genomic_DNA"/>
</dbReference>
<dbReference type="PANTHER" id="PTHR34848:SF1">
    <property type="entry name" value="BIFUNCTIONAL ADENOSYLCOBALAMIN BIOSYNTHESIS PROTEIN COBU"/>
    <property type="match status" value="1"/>
</dbReference>
<keyword evidence="14" id="KW-0067">ATP-binding</keyword>
<comment type="catalytic activity">
    <reaction evidence="2">
        <text>adenosylcob(III)inamide phosphate + GTP + H(+) = adenosylcob(III)inamide-GDP + diphosphate</text>
        <dbReference type="Rhea" id="RHEA:22712"/>
        <dbReference type="ChEBI" id="CHEBI:15378"/>
        <dbReference type="ChEBI" id="CHEBI:33019"/>
        <dbReference type="ChEBI" id="CHEBI:37565"/>
        <dbReference type="ChEBI" id="CHEBI:58502"/>
        <dbReference type="ChEBI" id="CHEBI:60487"/>
        <dbReference type="EC" id="2.7.7.62"/>
    </reaction>
</comment>
<dbReference type="UniPathway" id="UPA00148">
    <property type="reaction ID" value="UER00236"/>
</dbReference>
<evidence type="ECO:0000256" key="13">
    <source>
        <dbReference type="ARBA" id="ARBA00022777"/>
    </source>
</evidence>
<dbReference type="GO" id="GO:0043752">
    <property type="term" value="F:adenosylcobinamide kinase activity"/>
    <property type="evidence" value="ECO:0007669"/>
    <property type="project" value="UniProtKB-EC"/>
</dbReference>
<dbReference type="CDD" id="cd00544">
    <property type="entry name" value="CobU"/>
    <property type="match status" value="1"/>
</dbReference>
<dbReference type="GO" id="GO:0005524">
    <property type="term" value="F:ATP binding"/>
    <property type="evidence" value="ECO:0007669"/>
    <property type="project" value="UniProtKB-KW"/>
</dbReference>
<dbReference type="Pfam" id="PF02283">
    <property type="entry name" value="CobU"/>
    <property type="match status" value="1"/>
</dbReference>
<feature type="active site" description="GMP-histidine intermediate" evidence="18">
    <location>
        <position position="80"/>
    </location>
</feature>
<evidence type="ECO:0000256" key="12">
    <source>
        <dbReference type="ARBA" id="ARBA00022741"/>
    </source>
</evidence>
<dbReference type="GO" id="GO:0009236">
    <property type="term" value="P:cobalamin biosynthetic process"/>
    <property type="evidence" value="ECO:0007669"/>
    <property type="project" value="UniProtKB-UniPathway"/>
</dbReference>